<name>A0A934I5A4_9CORY</name>
<dbReference type="RefSeq" id="WP_198738546.1">
    <property type="nucleotide sequence ID" value="NZ_JAEIOS010000012.1"/>
</dbReference>
<organism evidence="3 4">
    <name type="scientific">Corynebacterium meridianum</name>
    <dbReference type="NCBI Taxonomy" id="2765363"/>
    <lineage>
        <taxon>Bacteria</taxon>
        <taxon>Bacillati</taxon>
        <taxon>Actinomycetota</taxon>
        <taxon>Actinomycetes</taxon>
        <taxon>Mycobacteriales</taxon>
        <taxon>Corynebacteriaceae</taxon>
        <taxon>Corynebacterium</taxon>
    </lineage>
</organism>
<dbReference type="InterPro" id="IPR045402">
    <property type="entry name" value="GAP1-N2"/>
</dbReference>
<feature type="domain" description="GTPase-associated protein 1 N-terminal" evidence="1">
    <location>
        <begin position="13"/>
        <end position="147"/>
    </location>
</feature>
<dbReference type="InterPro" id="IPR045401">
    <property type="entry name" value="GAP1-M"/>
</dbReference>
<reference evidence="3" key="1">
    <citation type="submission" date="2020-12" db="EMBL/GenBank/DDBJ databases">
        <title>Genome public.</title>
        <authorList>
            <person name="Sun Q."/>
        </authorList>
    </citation>
    <scope>NUCLEOTIDE SEQUENCE</scope>
    <source>
        <strain evidence="3">CCM 8863</strain>
    </source>
</reference>
<evidence type="ECO:0000259" key="1">
    <source>
        <dbReference type="Pfam" id="PF20013"/>
    </source>
</evidence>
<keyword evidence="4" id="KW-1185">Reference proteome</keyword>
<proteinExistence type="predicted"/>
<gene>
    <name evidence="3" type="ORF">JDV75_06980</name>
</gene>
<dbReference type="Pfam" id="PF20014">
    <property type="entry name" value="GAP1-M"/>
    <property type="match status" value="1"/>
</dbReference>
<protein>
    <submittedName>
        <fullName evidence="3">Uncharacterized protein</fullName>
    </submittedName>
</protein>
<dbReference type="AlphaFoldDB" id="A0A934I5A4"/>
<dbReference type="Pfam" id="PF20013">
    <property type="entry name" value="GAP1-N2"/>
    <property type="match status" value="1"/>
</dbReference>
<dbReference type="EMBL" id="JAEIOS010000012">
    <property type="protein sequence ID" value="MBI8989504.1"/>
    <property type="molecule type" value="Genomic_DNA"/>
</dbReference>
<sequence>MSRVSSAAPGARWAQVTFASFGASAGRRTGGWQVGPYLDASPEQRDWIKQNAVTQLSPIEPISDYISDAQVDALPRCFTYLPEVSIGGTAASVYLQAVPAGRDSTNRQGNVFTHAFVDTQPWSDVSPWYPVDCFGSPDFLRPFTIRMVDNVQPARTPTGGPRPGGGSVPTAEEAIGFILRDERRAGVLYQIQDALQSQVATVVLPVPDRATAAAWLKAVSVTMSPIEAQRLLRFSTFMRGNAVSGSGHDGAPALVCVPDVDTHLVPVRPGITVISVDGGGAGPQTDWSTDTAELLIRGGHGPHSHMDDIVDAFRELTEPLRGRHEVPRFGAGLAALRGVSSGSVGRTGDSSWSGIGDGTLSWGDEQAEPGIAGGNVDRDGVLSAAVDLDGFGDTGWGDPVAGEPGGAESWDVDATRAPEPADPAVAWEAGVMDQLRSLGCTGNGWEQPAGDLRIIPESVGRAPAFPSERVLAMLQTGFSGALAAAGTDTSACSTACVDAAVEMLDLAVRTGLIDSRQPPAEIWGAVAAHSRVVMEWFAAAGCPPLDAETRTMISGWWNSIVESDTGPMLRLLGNPGSLTSVDKCEALGFAGATGGLRRVEFLGHRVLHDSRSAPTRDVVELYGLVAGKLAQQLQRHPGIAPVRGPLLDRWDDWYSQWENRERIDRIIRGVNGSGYSTLSFTASFGPPVGIDQIITRLRAGYSHFLVPPGENHWPLSHDIDAVLALLRLRFTVADFSHLGPLLSADGAADREFRGALDHMLVHVVDWDALAQPVNDTIAEKVQDFYTRCLRNDLATATADSAVWERHRTMLEAEYERLGDPGTSVVKPNSRYWTIRRQLIELHLSTGSTPAGEERQ</sequence>
<evidence type="ECO:0000313" key="4">
    <source>
        <dbReference type="Proteomes" id="UP000645966"/>
    </source>
</evidence>
<evidence type="ECO:0000313" key="3">
    <source>
        <dbReference type="EMBL" id="MBI8989504.1"/>
    </source>
</evidence>
<accession>A0A934I5A4</accession>
<feature type="domain" description="GTPase-associated protein 1 middle" evidence="2">
    <location>
        <begin position="180"/>
        <end position="242"/>
    </location>
</feature>
<evidence type="ECO:0000259" key="2">
    <source>
        <dbReference type="Pfam" id="PF20014"/>
    </source>
</evidence>
<comment type="caution">
    <text evidence="3">The sequence shown here is derived from an EMBL/GenBank/DDBJ whole genome shotgun (WGS) entry which is preliminary data.</text>
</comment>
<dbReference type="Proteomes" id="UP000645966">
    <property type="component" value="Unassembled WGS sequence"/>
</dbReference>